<dbReference type="AlphaFoldDB" id="A0A2A6F6X9"/>
<evidence type="ECO:0000313" key="3">
    <source>
        <dbReference type="Proteomes" id="UP000219182"/>
    </source>
</evidence>
<proteinExistence type="predicted"/>
<dbReference type="Proteomes" id="UP000219182">
    <property type="component" value="Unassembled WGS sequence"/>
</dbReference>
<evidence type="ECO:0000313" key="2">
    <source>
        <dbReference type="EMBL" id="PDQ17584.1"/>
    </source>
</evidence>
<comment type="caution">
    <text evidence="2">The sequence shown here is derived from an EMBL/GenBank/DDBJ whole genome shotgun (WGS) entry which is preliminary data.</text>
</comment>
<keyword evidence="1" id="KW-1133">Transmembrane helix</keyword>
<dbReference type="EMBL" id="NWQG01000248">
    <property type="protein sequence ID" value="PDQ17584.1"/>
    <property type="molecule type" value="Genomic_DNA"/>
</dbReference>
<gene>
    <name evidence="2" type="ORF">CN311_29270</name>
</gene>
<sequence>MGKHEVRSVAEHWLTADRLAEDPMIAVKDRIREAAENDTISFAVARVEQPGADLVKAADPVEEADTVEKVEPQQIRLAMSFFHDLEVSILILYAVYAIAVAGVAAFLLLQWGHVL</sequence>
<name>A0A2A6F6X9_9HYPH</name>
<evidence type="ECO:0000256" key="1">
    <source>
        <dbReference type="SAM" id="Phobius"/>
    </source>
</evidence>
<feature type="transmembrane region" description="Helical" evidence="1">
    <location>
        <begin position="87"/>
        <end position="109"/>
    </location>
</feature>
<organism evidence="2 3">
    <name type="scientific">Mesorhizobium sanjuanii</name>
    <dbReference type="NCBI Taxonomy" id="2037900"/>
    <lineage>
        <taxon>Bacteria</taxon>
        <taxon>Pseudomonadati</taxon>
        <taxon>Pseudomonadota</taxon>
        <taxon>Alphaproteobacteria</taxon>
        <taxon>Hyphomicrobiales</taxon>
        <taxon>Phyllobacteriaceae</taxon>
        <taxon>Mesorhizobium</taxon>
    </lineage>
</organism>
<reference evidence="2 3" key="1">
    <citation type="submission" date="2017-09" db="EMBL/GenBank/DDBJ databases">
        <title>Mesorhizobum sanjuanii sp. nov. isolated from nodules of Lotus tenuis in saline-alkaline lowlands of Flooding Pampa.</title>
        <authorList>
            <person name="Sannazzaro A.I."/>
            <person name="Torres Tejerizo G.A."/>
            <person name="Fontana F."/>
            <person name="Cumpa Velazquez L.M."/>
            <person name="Hansen L."/>
            <person name="Pistorio M."/>
            <person name="Estrella M.J."/>
        </authorList>
    </citation>
    <scope>NUCLEOTIDE SEQUENCE [LARGE SCALE GENOMIC DNA]</scope>
    <source>
        <strain evidence="2 3">BSA136</strain>
    </source>
</reference>
<keyword evidence="1" id="KW-0812">Transmembrane</keyword>
<accession>A0A2A6F6X9</accession>
<protein>
    <submittedName>
        <fullName evidence="2">Uncharacterized protein</fullName>
    </submittedName>
</protein>
<keyword evidence="1" id="KW-0472">Membrane</keyword>
<keyword evidence="3" id="KW-1185">Reference proteome</keyword>